<comment type="caution">
    <text evidence="1">The sequence shown here is derived from an EMBL/GenBank/DDBJ whole genome shotgun (WGS) entry which is preliminary data.</text>
</comment>
<dbReference type="Proteomes" id="UP000092600">
    <property type="component" value="Unassembled WGS sequence"/>
</dbReference>
<proteinExistence type="predicted"/>
<name>A0A199VYE7_ANACO</name>
<dbReference type="AlphaFoldDB" id="A0A199VYE7"/>
<reference evidence="1 2" key="1">
    <citation type="journal article" date="2016" name="DNA Res.">
        <title>The draft genome of MD-2 pineapple using hybrid error correction of long reads.</title>
        <authorList>
            <person name="Redwan R.M."/>
            <person name="Saidin A."/>
            <person name="Kumar S.V."/>
        </authorList>
    </citation>
    <scope>NUCLEOTIDE SEQUENCE [LARGE SCALE GENOMIC DNA]</scope>
    <source>
        <strain evidence="2">cv. MD2</strain>
        <tissue evidence="1">Leaf</tissue>
    </source>
</reference>
<accession>A0A199VYE7</accession>
<organism evidence="1 2">
    <name type="scientific">Ananas comosus</name>
    <name type="common">Pineapple</name>
    <name type="synonym">Ananas ananas</name>
    <dbReference type="NCBI Taxonomy" id="4615"/>
    <lineage>
        <taxon>Eukaryota</taxon>
        <taxon>Viridiplantae</taxon>
        <taxon>Streptophyta</taxon>
        <taxon>Embryophyta</taxon>
        <taxon>Tracheophyta</taxon>
        <taxon>Spermatophyta</taxon>
        <taxon>Magnoliopsida</taxon>
        <taxon>Liliopsida</taxon>
        <taxon>Poales</taxon>
        <taxon>Bromeliaceae</taxon>
        <taxon>Bromelioideae</taxon>
        <taxon>Ananas</taxon>
    </lineage>
</organism>
<evidence type="ECO:0000313" key="1">
    <source>
        <dbReference type="EMBL" id="OAY82019.1"/>
    </source>
</evidence>
<evidence type="ECO:0000313" key="2">
    <source>
        <dbReference type="Proteomes" id="UP000092600"/>
    </source>
</evidence>
<dbReference type="EMBL" id="LSRQ01000555">
    <property type="protein sequence ID" value="OAY82019.1"/>
    <property type="molecule type" value="Genomic_DNA"/>
</dbReference>
<protein>
    <submittedName>
        <fullName evidence="1">Uncharacterized protein</fullName>
    </submittedName>
</protein>
<gene>
    <name evidence="1" type="ORF">ACMD2_01654</name>
</gene>
<sequence length="31" mass="3445">MAMPWGLTIHLMKMVWMVLHGRGDIGPLPVG</sequence>